<keyword evidence="1" id="KW-1185">Reference proteome</keyword>
<reference evidence="2" key="1">
    <citation type="submission" date="2025-08" db="UniProtKB">
        <authorList>
            <consortium name="RefSeq"/>
        </authorList>
    </citation>
    <scope>IDENTIFICATION</scope>
    <source>
        <tissue evidence="2">Whole organism</tissue>
    </source>
</reference>
<name>A0A9C6UB85_FRAOC</name>
<protein>
    <submittedName>
        <fullName evidence="2">Uncharacterized protein LOC127749807</fullName>
    </submittedName>
</protein>
<gene>
    <name evidence="2" type="primary">LOC127749807</name>
</gene>
<dbReference type="AlphaFoldDB" id="A0A9C6UB85"/>
<dbReference type="RefSeq" id="XP_052125513.1">
    <property type="nucleotide sequence ID" value="XM_052269553.1"/>
</dbReference>
<sequence length="104" mass="11158">MNGEAVRAEEGAQVLDELLEAVAAHKSDVSRPFAGYVKIVRTVEDELQSLGRSDTDPHVKVRTLADRSLDSEALAAFINENAAWSQLAGEADLRLAVNLASSPL</sequence>
<dbReference type="KEGG" id="foc:127749807"/>
<evidence type="ECO:0000313" key="1">
    <source>
        <dbReference type="Proteomes" id="UP000504606"/>
    </source>
</evidence>
<organism evidence="1 2">
    <name type="scientific">Frankliniella occidentalis</name>
    <name type="common">Western flower thrips</name>
    <name type="synonym">Euthrips occidentalis</name>
    <dbReference type="NCBI Taxonomy" id="133901"/>
    <lineage>
        <taxon>Eukaryota</taxon>
        <taxon>Metazoa</taxon>
        <taxon>Ecdysozoa</taxon>
        <taxon>Arthropoda</taxon>
        <taxon>Hexapoda</taxon>
        <taxon>Insecta</taxon>
        <taxon>Pterygota</taxon>
        <taxon>Neoptera</taxon>
        <taxon>Paraneoptera</taxon>
        <taxon>Thysanoptera</taxon>
        <taxon>Terebrantia</taxon>
        <taxon>Thripoidea</taxon>
        <taxon>Thripidae</taxon>
        <taxon>Frankliniella</taxon>
    </lineage>
</organism>
<accession>A0A9C6UB85</accession>
<dbReference type="Proteomes" id="UP000504606">
    <property type="component" value="Unplaced"/>
</dbReference>
<evidence type="ECO:0000313" key="2">
    <source>
        <dbReference type="RefSeq" id="XP_052125513.1"/>
    </source>
</evidence>
<dbReference type="OrthoDB" id="10515529at2759"/>
<dbReference type="GeneID" id="127749807"/>
<proteinExistence type="predicted"/>